<name>A0A5C8ZQI6_9GAMM</name>
<protein>
    <recommendedName>
        <fullName evidence="6">Polyhydroxybutyrate depolymerase</fullName>
    </recommendedName>
</protein>
<dbReference type="InterPro" id="IPR050955">
    <property type="entry name" value="Plant_Biomass_Hydrol_Est"/>
</dbReference>
<dbReference type="Proteomes" id="UP000321039">
    <property type="component" value="Unassembled WGS sequence"/>
</dbReference>
<comment type="caution">
    <text evidence="4">The sequence shown here is derived from an EMBL/GenBank/DDBJ whole genome shotgun (WGS) entry which is preliminary data.</text>
</comment>
<sequence>MTCRRSVTCPSEFGAQQYDTGERVPGARLLLGYSLPSNGSLGHRGRVVSADQPIGGQRKLESRWGAPGFVKLLQGIAVLLLLSACSDGSDGPPYVEPEPEPEPGLTGCADTSSCAPNPPLEIGAERPAQVLIPSNYDPGTRYPLIVTLHGYGAFGSLQSSYLGLDARVDSAQYVLVSPDGTENRNGTRFWNGTPACCAAAAAAEDGSGEDYSQIDDVGYIRSLIEEAAATYSIDPSRVALFGHSNGGFLALRLGCEASDLVTSIVSLAGSTFAQESACAPAAKPVSLLAVHGTADDTILYDGGEILGEAYPSAQETARRFAVLAGCDGDNPGDGGSVDVVGNLSGAETRVQAWPDCPAGVEVELWTIADGPHIPGPWVPAALDSFVDWLIGHPRD</sequence>
<reference evidence="4 5" key="1">
    <citation type="submission" date="2019-08" db="EMBL/GenBank/DDBJ databases">
        <title>Parahaliea maris sp. nov., isolated from the surface seawater.</title>
        <authorList>
            <person name="Liu Y."/>
        </authorList>
    </citation>
    <scope>NUCLEOTIDE SEQUENCE [LARGE SCALE GENOMIC DNA]</scope>
    <source>
        <strain evidence="4 5">HSLHS9</strain>
    </source>
</reference>
<dbReference type="EMBL" id="VRZA01000007">
    <property type="protein sequence ID" value="TXS90756.1"/>
    <property type="molecule type" value="Genomic_DNA"/>
</dbReference>
<evidence type="ECO:0000313" key="4">
    <source>
        <dbReference type="EMBL" id="TXS90756.1"/>
    </source>
</evidence>
<evidence type="ECO:0000256" key="3">
    <source>
        <dbReference type="SAM" id="MobiDB-lite"/>
    </source>
</evidence>
<dbReference type="AlphaFoldDB" id="A0A5C8ZQI6"/>
<evidence type="ECO:0000256" key="2">
    <source>
        <dbReference type="ARBA" id="ARBA00022801"/>
    </source>
</evidence>
<accession>A0A5C8ZQI6</accession>
<dbReference type="InterPro" id="IPR029058">
    <property type="entry name" value="AB_hydrolase_fold"/>
</dbReference>
<dbReference type="PANTHER" id="PTHR43037">
    <property type="entry name" value="UNNAMED PRODUCT-RELATED"/>
    <property type="match status" value="1"/>
</dbReference>
<evidence type="ECO:0000256" key="1">
    <source>
        <dbReference type="ARBA" id="ARBA00022729"/>
    </source>
</evidence>
<dbReference type="Pfam" id="PF00756">
    <property type="entry name" value="Esterase"/>
    <property type="match status" value="1"/>
</dbReference>
<dbReference type="PANTHER" id="PTHR43037:SF5">
    <property type="entry name" value="FERULOYL ESTERASE"/>
    <property type="match status" value="1"/>
</dbReference>
<keyword evidence="2" id="KW-0378">Hydrolase</keyword>
<organism evidence="4 5">
    <name type="scientific">Parahaliea maris</name>
    <dbReference type="NCBI Taxonomy" id="2716870"/>
    <lineage>
        <taxon>Bacteria</taxon>
        <taxon>Pseudomonadati</taxon>
        <taxon>Pseudomonadota</taxon>
        <taxon>Gammaproteobacteria</taxon>
        <taxon>Cellvibrionales</taxon>
        <taxon>Halieaceae</taxon>
        <taxon>Parahaliea</taxon>
    </lineage>
</organism>
<evidence type="ECO:0000313" key="5">
    <source>
        <dbReference type="Proteomes" id="UP000321039"/>
    </source>
</evidence>
<dbReference type="Gene3D" id="3.40.50.1820">
    <property type="entry name" value="alpha/beta hydrolase"/>
    <property type="match status" value="1"/>
</dbReference>
<keyword evidence="5" id="KW-1185">Reference proteome</keyword>
<proteinExistence type="predicted"/>
<dbReference type="SUPFAM" id="SSF53474">
    <property type="entry name" value="alpha/beta-Hydrolases"/>
    <property type="match status" value="1"/>
</dbReference>
<dbReference type="InterPro" id="IPR000801">
    <property type="entry name" value="Esterase-like"/>
</dbReference>
<feature type="region of interest" description="Disordered" evidence="3">
    <location>
        <begin position="90"/>
        <end position="120"/>
    </location>
</feature>
<gene>
    <name evidence="4" type="ORF">FV139_17405</name>
</gene>
<evidence type="ECO:0008006" key="6">
    <source>
        <dbReference type="Google" id="ProtNLM"/>
    </source>
</evidence>
<dbReference type="GO" id="GO:0016787">
    <property type="term" value="F:hydrolase activity"/>
    <property type="evidence" value="ECO:0007669"/>
    <property type="project" value="UniProtKB-KW"/>
</dbReference>
<keyword evidence="1" id="KW-0732">Signal</keyword>